<dbReference type="RefSeq" id="WP_133358451.1">
    <property type="nucleotide sequence ID" value="NZ_SMUV01000049.1"/>
</dbReference>
<gene>
    <name evidence="1" type="ORF">E1832_04030</name>
</gene>
<evidence type="ECO:0000313" key="2">
    <source>
        <dbReference type="Proteomes" id="UP000295301"/>
    </source>
</evidence>
<dbReference type="EMBL" id="SMUV01000049">
    <property type="protein sequence ID" value="TDK51148.1"/>
    <property type="molecule type" value="Genomic_DNA"/>
</dbReference>
<dbReference type="OrthoDB" id="7665984at2"/>
<sequence length="149" mass="16460">MQNSGTEMQKLVDRLGGWPPHFDDVERGHGESLLRYLRRDGLVDEPVFGQVVRYAVHRAAFDRLSVLIVDEGFEATEGNFLSGLCQQRAFHENRLAALEKELLGTPYVRAKTGMGAQTSFMDLLGDAGRAEAGGKVTPFKPLTRRAGRG</sequence>
<dbReference type="Proteomes" id="UP000295301">
    <property type="component" value="Unassembled WGS sequence"/>
</dbReference>
<reference evidence="1 2" key="1">
    <citation type="submission" date="2019-03" db="EMBL/GenBank/DDBJ databases">
        <title>Ruegeria lutea sp. nov., a novel strain, isolated from marine sediment, the Masan Bay, South Korea.</title>
        <authorList>
            <person name="Kim J."/>
            <person name="Kim D.-Y."/>
            <person name="Lee S.-S."/>
        </authorList>
    </citation>
    <scope>NUCLEOTIDE SEQUENCE [LARGE SCALE GENOMIC DNA]</scope>
    <source>
        <strain evidence="1 2">318-1</strain>
    </source>
</reference>
<proteinExistence type="predicted"/>
<protein>
    <submittedName>
        <fullName evidence="1">Uncharacterized protein</fullName>
    </submittedName>
</protein>
<name>A0A4R5VGS7_9RHOB</name>
<organism evidence="1 2">
    <name type="scientific">Antarcticimicrobium luteum</name>
    <dbReference type="NCBI Taxonomy" id="2547397"/>
    <lineage>
        <taxon>Bacteria</taxon>
        <taxon>Pseudomonadati</taxon>
        <taxon>Pseudomonadota</taxon>
        <taxon>Alphaproteobacteria</taxon>
        <taxon>Rhodobacterales</taxon>
        <taxon>Paracoccaceae</taxon>
        <taxon>Antarcticimicrobium</taxon>
    </lineage>
</organism>
<evidence type="ECO:0000313" key="1">
    <source>
        <dbReference type="EMBL" id="TDK51148.1"/>
    </source>
</evidence>
<accession>A0A4R5VGS7</accession>
<keyword evidence="2" id="KW-1185">Reference proteome</keyword>
<dbReference type="AlphaFoldDB" id="A0A4R5VGS7"/>
<comment type="caution">
    <text evidence="1">The sequence shown here is derived from an EMBL/GenBank/DDBJ whole genome shotgun (WGS) entry which is preliminary data.</text>
</comment>